<dbReference type="SUPFAM" id="SSF56784">
    <property type="entry name" value="HAD-like"/>
    <property type="match status" value="1"/>
</dbReference>
<dbReference type="InterPro" id="IPR036412">
    <property type="entry name" value="HAD-like_sf"/>
</dbReference>
<evidence type="ECO:0000313" key="1">
    <source>
        <dbReference type="EMBL" id="GII77359.1"/>
    </source>
</evidence>
<evidence type="ECO:0000313" key="2">
    <source>
        <dbReference type="Proteomes" id="UP000655287"/>
    </source>
</evidence>
<dbReference type="InterPro" id="IPR051806">
    <property type="entry name" value="HAD-like_SPP"/>
</dbReference>
<reference evidence="1" key="1">
    <citation type="submission" date="2021-01" db="EMBL/GenBank/DDBJ databases">
        <title>Whole genome shotgun sequence of Sphaerisporangium rufum NBRC 109079.</title>
        <authorList>
            <person name="Komaki H."/>
            <person name="Tamura T."/>
        </authorList>
    </citation>
    <scope>NUCLEOTIDE SEQUENCE</scope>
    <source>
        <strain evidence="1">NBRC 109079</strain>
    </source>
</reference>
<dbReference type="SFLD" id="SFLDS00003">
    <property type="entry name" value="Haloacid_Dehalogenase"/>
    <property type="match status" value="1"/>
</dbReference>
<dbReference type="CDD" id="cd07505">
    <property type="entry name" value="HAD_BPGM-like"/>
    <property type="match status" value="1"/>
</dbReference>
<gene>
    <name evidence="1" type="ORF">Sru01_23410</name>
</gene>
<dbReference type="InterPro" id="IPR023214">
    <property type="entry name" value="HAD_sf"/>
</dbReference>
<dbReference type="Gene3D" id="3.40.50.1000">
    <property type="entry name" value="HAD superfamily/HAD-like"/>
    <property type="match status" value="1"/>
</dbReference>
<dbReference type="RefSeq" id="WP_203984247.1">
    <property type="nucleotide sequence ID" value="NZ_BOOU01000034.1"/>
</dbReference>
<dbReference type="EMBL" id="BOOU01000034">
    <property type="protein sequence ID" value="GII77359.1"/>
    <property type="molecule type" value="Genomic_DNA"/>
</dbReference>
<dbReference type="SFLD" id="SFLDG01129">
    <property type="entry name" value="C1.5:_HAD__Beta-PGM__Phosphata"/>
    <property type="match status" value="1"/>
</dbReference>
<dbReference type="Gene3D" id="1.10.150.240">
    <property type="entry name" value="Putative phosphatase, domain 2"/>
    <property type="match status" value="1"/>
</dbReference>
<keyword evidence="2" id="KW-1185">Reference proteome</keyword>
<name>A0A919R0E5_9ACTN</name>
<dbReference type="InterPro" id="IPR006439">
    <property type="entry name" value="HAD-SF_hydro_IA"/>
</dbReference>
<dbReference type="InterPro" id="IPR023198">
    <property type="entry name" value="PGP-like_dom2"/>
</dbReference>
<sequence length="222" mass="23054">MRPPAGPAAARRTWLFDLDGTLVDSGPAHEAAFRQAIAEVAPALLASFRYADHAGATTGAVAARLAGPGQVADRLAERKRRLYRELVAAGRVTVFPGARRLLDHLARGGHAVHLVTSGSRGSVRRVLAHCSLAGHFGHVLTGDDVPVSKPDPRFYAEACRRFGVDPAAAVAVEDSAHGVASAVGAGLLTLQVHADRPAPGAVAAGDLTRIIGLLDREVMGHG</sequence>
<proteinExistence type="predicted"/>
<dbReference type="PRINTS" id="PR00413">
    <property type="entry name" value="HADHALOGNASE"/>
</dbReference>
<dbReference type="Pfam" id="PF00702">
    <property type="entry name" value="Hydrolase"/>
    <property type="match status" value="1"/>
</dbReference>
<protein>
    <submittedName>
        <fullName evidence="1">Haloacid dehalogenase</fullName>
    </submittedName>
</protein>
<dbReference type="PANTHER" id="PTHR43481">
    <property type="entry name" value="FRUCTOSE-1-PHOSPHATE PHOSPHATASE"/>
    <property type="match status" value="1"/>
</dbReference>
<dbReference type="AlphaFoldDB" id="A0A919R0E5"/>
<organism evidence="1 2">
    <name type="scientific">Sphaerisporangium rufum</name>
    <dbReference type="NCBI Taxonomy" id="1381558"/>
    <lineage>
        <taxon>Bacteria</taxon>
        <taxon>Bacillati</taxon>
        <taxon>Actinomycetota</taxon>
        <taxon>Actinomycetes</taxon>
        <taxon>Streptosporangiales</taxon>
        <taxon>Streptosporangiaceae</taxon>
        <taxon>Sphaerisporangium</taxon>
    </lineage>
</organism>
<dbReference type="GO" id="GO:0050308">
    <property type="term" value="F:sugar-phosphatase activity"/>
    <property type="evidence" value="ECO:0007669"/>
    <property type="project" value="TreeGrafter"/>
</dbReference>
<dbReference type="PANTHER" id="PTHR43481:SF4">
    <property type="entry name" value="GLYCEROL-1-PHOSPHATE PHOSPHOHYDROLASE 1-RELATED"/>
    <property type="match status" value="1"/>
</dbReference>
<comment type="caution">
    <text evidence="1">The sequence shown here is derived from an EMBL/GenBank/DDBJ whole genome shotgun (WGS) entry which is preliminary data.</text>
</comment>
<dbReference type="NCBIfam" id="TIGR01509">
    <property type="entry name" value="HAD-SF-IA-v3"/>
    <property type="match status" value="1"/>
</dbReference>
<dbReference type="Proteomes" id="UP000655287">
    <property type="component" value="Unassembled WGS sequence"/>
</dbReference>
<accession>A0A919R0E5</accession>
<dbReference type="SFLD" id="SFLDG01135">
    <property type="entry name" value="C1.5.6:_HAD__Beta-PGM__Phospha"/>
    <property type="match status" value="1"/>
</dbReference>